<accession>A0A2I0JZ13</accession>
<reference evidence="1 2" key="1">
    <citation type="submission" date="2017-11" db="EMBL/GenBank/DDBJ databases">
        <title>De-novo sequencing of pomegranate (Punica granatum L.) genome.</title>
        <authorList>
            <person name="Akparov Z."/>
            <person name="Amiraslanov A."/>
            <person name="Hajiyeva S."/>
            <person name="Abbasov M."/>
            <person name="Kaur K."/>
            <person name="Hamwieh A."/>
            <person name="Solovyev V."/>
            <person name="Salamov A."/>
            <person name="Braich B."/>
            <person name="Kosarev P."/>
            <person name="Mahmoud A."/>
            <person name="Hajiyev E."/>
            <person name="Babayeva S."/>
            <person name="Izzatullayeva V."/>
            <person name="Mammadov A."/>
            <person name="Mammadov A."/>
            <person name="Sharifova S."/>
            <person name="Ojaghi J."/>
            <person name="Eynullazada K."/>
            <person name="Bayramov B."/>
            <person name="Abdulazimova A."/>
            <person name="Shahmuradov I."/>
        </authorList>
    </citation>
    <scope>NUCLEOTIDE SEQUENCE [LARGE SCALE GENOMIC DNA]</scope>
    <source>
        <strain evidence="2">cv. AG2017</strain>
        <tissue evidence="1">Leaf</tissue>
    </source>
</reference>
<keyword evidence="2" id="KW-1185">Reference proteome</keyword>
<dbReference type="EMBL" id="PGOL01001131">
    <property type="protein sequence ID" value="PKI60686.1"/>
    <property type="molecule type" value="Genomic_DNA"/>
</dbReference>
<sequence>MDLLPFRILDSDRLIHQFYDVKTGEENVTLNHAVATPSLERPSCVPEKVDTPKPRCIGARIAHPNEMKFGCAQVSRVDSCALTRVRARLEATQVEAYKPSLDSFVSCDFDFTQTLYTFRKSRA</sequence>
<comment type="caution">
    <text evidence="1">The sequence shown here is derived from an EMBL/GenBank/DDBJ whole genome shotgun (WGS) entry which is preliminary data.</text>
</comment>
<gene>
    <name evidence="1" type="ORF">CRG98_018933</name>
</gene>
<dbReference type="AlphaFoldDB" id="A0A2I0JZ13"/>
<evidence type="ECO:0000313" key="1">
    <source>
        <dbReference type="EMBL" id="PKI60686.1"/>
    </source>
</evidence>
<evidence type="ECO:0000313" key="2">
    <source>
        <dbReference type="Proteomes" id="UP000233551"/>
    </source>
</evidence>
<organism evidence="1 2">
    <name type="scientific">Punica granatum</name>
    <name type="common">Pomegranate</name>
    <dbReference type="NCBI Taxonomy" id="22663"/>
    <lineage>
        <taxon>Eukaryota</taxon>
        <taxon>Viridiplantae</taxon>
        <taxon>Streptophyta</taxon>
        <taxon>Embryophyta</taxon>
        <taxon>Tracheophyta</taxon>
        <taxon>Spermatophyta</taxon>
        <taxon>Magnoliopsida</taxon>
        <taxon>eudicotyledons</taxon>
        <taxon>Gunneridae</taxon>
        <taxon>Pentapetalae</taxon>
        <taxon>rosids</taxon>
        <taxon>malvids</taxon>
        <taxon>Myrtales</taxon>
        <taxon>Lythraceae</taxon>
        <taxon>Punica</taxon>
    </lineage>
</organism>
<proteinExistence type="predicted"/>
<protein>
    <submittedName>
        <fullName evidence="1">Uncharacterized protein</fullName>
    </submittedName>
</protein>
<dbReference type="Proteomes" id="UP000233551">
    <property type="component" value="Unassembled WGS sequence"/>
</dbReference>
<name>A0A2I0JZ13_PUNGR</name>